<dbReference type="Proteomes" id="UP001314205">
    <property type="component" value="Unassembled WGS sequence"/>
</dbReference>
<dbReference type="AlphaFoldDB" id="A0AAV1KN50"/>
<reference evidence="2 3" key="1">
    <citation type="submission" date="2023-11" db="EMBL/GenBank/DDBJ databases">
        <authorList>
            <person name="Hedman E."/>
            <person name="Englund M."/>
            <person name="Stromberg M."/>
            <person name="Nyberg Akerstrom W."/>
            <person name="Nylinder S."/>
            <person name="Jareborg N."/>
            <person name="Kallberg Y."/>
            <person name="Kronander E."/>
        </authorList>
    </citation>
    <scope>NUCLEOTIDE SEQUENCE [LARGE SCALE GENOMIC DNA]</scope>
</reference>
<name>A0AAV1KN50_9NEOP</name>
<comment type="caution">
    <text evidence="2">The sequence shown here is derived from an EMBL/GenBank/DDBJ whole genome shotgun (WGS) entry which is preliminary data.</text>
</comment>
<feature type="compositionally biased region" description="Pro residues" evidence="1">
    <location>
        <begin position="157"/>
        <end position="186"/>
    </location>
</feature>
<evidence type="ECO:0000313" key="3">
    <source>
        <dbReference type="Proteomes" id="UP001314205"/>
    </source>
</evidence>
<evidence type="ECO:0008006" key="4">
    <source>
        <dbReference type="Google" id="ProtNLM"/>
    </source>
</evidence>
<proteinExistence type="predicted"/>
<dbReference type="Pfam" id="PF09786">
    <property type="entry name" value="CytochromB561_N"/>
    <property type="match status" value="1"/>
</dbReference>
<dbReference type="PANTHER" id="PTHR21780:SF0">
    <property type="entry name" value="TRANSMEMBRANE PROTEIN 209"/>
    <property type="match status" value="1"/>
</dbReference>
<dbReference type="EMBL" id="CAVLGL010000068">
    <property type="protein sequence ID" value="CAK1584148.1"/>
    <property type="molecule type" value="Genomic_DNA"/>
</dbReference>
<dbReference type="PANTHER" id="PTHR21780">
    <property type="entry name" value="TRANSMEMBRANE PROTEIN 209"/>
    <property type="match status" value="1"/>
</dbReference>
<protein>
    <recommendedName>
        <fullName evidence="4">Transmembrane protein 209</fullName>
    </recommendedName>
</protein>
<accession>A0AAV1KN50</accession>
<evidence type="ECO:0000256" key="1">
    <source>
        <dbReference type="SAM" id="MobiDB-lite"/>
    </source>
</evidence>
<sequence length="493" mass="53530">MSEGFEDPIFNYLNMCLNPNSNLVQRTIDLNYAKQKRTTSMKWFFVNVFFFLLFTYDLTCTGPCPASLARYTELILAGIACASALRHAICLLPHKTPSPAQLSRQQLRLLGLNETDLDSSLVLSEASSCSVGERSDERVASDAELSLSLSPRRWREPAPPSPPPSPPSSPHSPASPPSPPSPPFAPPLDVLSRDRFIADKFSLADYLKQYSARESVGAGAGGAGVGAGGEPRLPAASHAPAYQLAPLDTETGKLEEGSPEGSPQIYWQLDIDPQKLTQWNFNLRLWIHITILERLVRALDEVDAELVRLGLGEARPGLASVERLRQMAAALPLGSLAALLPYLEPFPDQRYVVRRIRELARAPCLSNYRWDAGGSDWDHTQPTDADIILHLFATYLDGQMVQSGNPRPFSSQYLSAGGAGGAVGALALHRVSSRPPQFALALGGELVGVPRGRANLLHALLLLLAAAARRRPPALARTHLGPAALNMLWIIGR</sequence>
<dbReference type="InterPro" id="IPR019176">
    <property type="entry name" value="Cytochrome_B561-rel"/>
</dbReference>
<organism evidence="2 3">
    <name type="scientific">Parnassius mnemosyne</name>
    <name type="common">clouded apollo</name>
    <dbReference type="NCBI Taxonomy" id="213953"/>
    <lineage>
        <taxon>Eukaryota</taxon>
        <taxon>Metazoa</taxon>
        <taxon>Ecdysozoa</taxon>
        <taxon>Arthropoda</taxon>
        <taxon>Hexapoda</taxon>
        <taxon>Insecta</taxon>
        <taxon>Pterygota</taxon>
        <taxon>Neoptera</taxon>
        <taxon>Endopterygota</taxon>
        <taxon>Lepidoptera</taxon>
        <taxon>Glossata</taxon>
        <taxon>Ditrysia</taxon>
        <taxon>Papilionoidea</taxon>
        <taxon>Papilionidae</taxon>
        <taxon>Parnassiinae</taxon>
        <taxon>Parnassini</taxon>
        <taxon>Parnassius</taxon>
        <taxon>Driopa</taxon>
    </lineage>
</organism>
<keyword evidence="3" id="KW-1185">Reference proteome</keyword>
<evidence type="ECO:0000313" key="2">
    <source>
        <dbReference type="EMBL" id="CAK1584148.1"/>
    </source>
</evidence>
<feature type="region of interest" description="Disordered" evidence="1">
    <location>
        <begin position="149"/>
        <end position="187"/>
    </location>
</feature>
<dbReference type="GO" id="GO:0016020">
    <property type="term" value="C:membrane"/>
    <property type="evidence" value="ECO:0007669"/>
    <property type="project" value="TreeGrafter"/>
</dbReference>
<gene>
    <name evidence="2" type="ORF">PARMNEM_LOCUS5457</name>
</gene>